<dbReference type="STRING" id="179408.Osc7112_5177"/>
<evidence type="ECO:0000313" key="1">
    <source>
        <dbReference type="EMBL" id="AFZ09431.1"/>
    </source>
</evidence>
<accession>K9VN94</accession>
<sequence length="32" mass="3604">MPVPQEMNFIVEQASCLFLTMVQDVSFSGLEL</sequence>
<proteinExistence type="predicted"/>
<gene>
    <name evidence="1" type="ORF">Osc7112_5177</name>
</gene>
<organism evidence="1 2">
    <name type="scientific">Phormidium nigroviride PCC 7112</name>
    <dbReference type="NCBI Taxonomy" id="179408"/>
    <lineage>
        <taxon>Bacteria</taxon>
        <taxon>Bacillati</taxon>
        <taxon>Cyanobacteriota</taxon>
        <taxon>Cyanophyceae</taxon>
        <taxon>Oscillatoriophycideae</taxon>
        <taxon>Oscillatoriales</taxon>
        <taxon>Oscillatoriaceae</taxon>
        <taxon>Phormidium</taxon>
    </lineage>
</organism>
<dbReference type="AlphaFoldDB" id="K9VN94"/>
<dbReference type="KEGG" id="oni:Osc7112_5177"/>
<protein>
    <submittedName>
        <fullName evidence="1">Uncharacterized protein</fullName>
    </submittedName>
</protein>
<evidence type="ECO:0000313" key="2">
    <source>
        <dbReference type="Proteomes" id="UP000010478"/>
    </source>
</evidence>
<dbReference type="HOGENOM" id="CLU_3390533_0_0_3"/>
<reference evidence="1 2" key="1">
    <citation type="submission" date="2012-05" db="EMBL/GenBank/DDBJ databases">
        <title>Finished chromosome of genome of Oscillatoria sp. PCC 7112.</title>
        <authorList>
            <consortium name="US DOE Joint Genome Institute"/>
            <person name="Gugger M."/>
            <person name="Coursin T."/>
            <person name="Rippka R."/>
            <person name="Tandeau De Marsac N."/>
            <person name="Huntemann M."/>
            <person name="Wei C.-L."/>
            <person name="Han J."/>
            <person name="Detter J.C."/>
            <person name="Han C."/>
            <person name="Tapia R."/>
            <person name="Davenport K."/>
            <person name="Daligault H."/>
            <person name="Erkkila T."/>
            <person name="Gu W."/>
            <person name="Munk A.C.C."/>
            <person name="Teshima H."/>
            <person name="Xu Y."/>
            <person name="Chain P."/>
            <person name="Chen A."/>
            <person name="Krypides N."/>
            <person name="Mavromatis K."/>
            <person name="Markowitz V."/>
            <person name="Szeto E."/>
            <person name="Ivanova N."/>
            <person name="Mikhailova N."/>
            <person name="Ovchinnikova G."/>
            <person name="Pagani I."/>
            <person name="Pati A."/>
            <person name="Goodwin L."/>
            <person name="Peters L."/>
            <person name="Pitluck S."/>
            <person name="Woyke T."/>
            <person name="Kerfeld C."/>
        </authorList>
    </citation>
    <scope>NUCLEOTIDE SEQUENCE [LARGE SCALE GENOMIC DNA]</scope>
    <source>
        <strain evidence="1 2">PCC 7112</strain>
    </source>
</reference>
<dbReference type="EMBL" id="CP003614">
    <property type="protein sequence ID" value="AFZ09431.1"/>
    <property type="molecule type" value="Genomic_DNA"/>
</dbReference>
<keyword evidence="2" id="KW-1185">Reference proteome</keyword>
<name>K9VN94_9CYAN</name>
<dbReference type="Proteomes" id="UP000010478">
    <property type="component" value="Chromosome"/>
</dbReference>